<dbReference type="InterPro" id="IPR040049">
    <property type="entry name" value="Ribosomal_mS25/mL61"/>
</dbReference>
<evidence type="ECO:0000256" key="1">
    <source>
        <dbReference type="ARBA" id="ARBA00004173"/>
    </source>
</evidence>
<dbReference type="GO" id="GO:0005840">
    <property type="term" value="C:ribosome"/>
    <property type="evidence" value="ECO:0007669"/>
    <property type="project" value="UniProtKB-KW"/>
</dbReference>
<evidence type="ECO:0000313" key="9">
    <source>
        <dbReference type="EMBL" id="LAB67926.1"/>
    </source>
</evidence>
<dbReference type="SMART" id="SM00916">
    <property type="entry name" value="L51_S25_CI-B8"/>
    <property type="match status" value="1"/>
</dbReference>
<evidence type="ECO:0000256" key="2">
    <source>
        <dbReference type="ARBA" id="ARBA00008046"/>
    </source>
</evidence>
<dbReference type="AlphaFoldDB" id="A0A2P2I203"/>
<keyword evidence="3 9" id="KW-0689">Ribosomal protein</keyword>
<comment type="similarity">
    <text evidence="2">Belongs to the mitochondrion-specific ribosomal protein mS25 family.</text>
</comment>
<evidence type="ECO:0000256" key="3">
    <source>
        <dbReference type="ARBA" id="ARBA00022980"/>
    </source>
</evidence>
<dbReference type="GO" id="GO:0005739">
    <property type="term" value="C:mitochondrion"/>
    <property type="evidence" value="ECO:0007669"/>
    <property type="project" value="UniProtKB-SubCell"/>
</dbReference>
<name>A0A2P2I203_9CRUS</name>
<evidence type="ECO:0000256" key="7">
    <source>
        <dbReference type="ARBA" id="ARBA00035369"/>
    </source>
</evidence>
<evidence type="ECO:0000256" key="4">
    <source>
        <dbReference type="ARBA" id="ARBA00023128"/>
    </source>
</evidence>
<dbReference type="GO" id="GO:1990904">
    <property type="term" value="C:ribonucleoprotein complex"/>
    <property type="evidence" value="ECO:0007669"/>
    <property type="project" value="UniProtKB-KW"/>
</dbReference>
<comment type="subcellular location">
    <subcellularLocation>
        <location evidence="1">Mitochondrion</location>
    </subcellularLocation>
</comment>
<dbReference type="SUPFAM" id="SSF52833">
    <property type="entry name" value="Thioredoxin-like"/>
    <property type="match status" value="1"/>
</dbReference>
<sequence length="205" mass="23582">MPFMKGPAPVRRTLKYLENFHIKLKSRVEVLSIHYNNDKFLGGIPAHHVGAEQFVFWNLPQLQYKNPEVQMLTFKNLTPSPFIRIFCKDGEEILIDLDGKTNTEIVAHLHKVIGKKVEDSEPASRILHQLKENPAHFGWGCKRQCMCEIFGQLPCPGIVPMPKRMRGKYRYNPELIQEEIEEWAAEDEAEAQALLGGDEDEEDVD</sequence>
<dbReference type="EMBL" id="IACF01002265">
    <property type="protein sequence ID" value="LAB67926.1"/>
    <property type="molecule type" value="mRNA"/>
</dbReference>
<keyword evidence="4" id="KW-0496">Mitochondrion</keyword>
<feature type="domain" description="Ribosomal protein/NADH dehydrogenase" evidence="8">
    <location>
        <begin position="43"/>
        <end position="116"/>
    </location>
</feature>
<evidence type="ECO:0000259" key="8">
    <source>
        <dbReference type="SMART" id="SM00916"/>
    </source>
</evidence>
<dbReference type="GO" id="GO:0003735">
    <property type="term" value="F:structural constituent of ribosome"/>
    <property type="evidence" value="ECO:0007669"/>
    <property type="project" value="InterPro"/>
</dbReference>
<organism evidence="9">
    <name type="scientific">Hirondellea gigas</name>
    <dbReference type="NCBI Taxonomy" id="1518452"/>
    <lineage>
        <taxon>Eukaryota</taxon>
        <taxon>Metazoa</taxon>
        <taxon>Ecdysozoa</taxon>
        <taxon>Arthropoda</taxon>
        <taxon>Crustacea</taxon>
        <taxon>Multicrustacea</taxon>
        <taxon>Malacostraca</taxon>
        <taxon>Eumalacostraca</taxon>
        <taxon>Peracarida</taxon>
        <taxon>Amphipoda</taxon>
        <taxon>Amphilochidea</taxon>
        <taxon>Lysianassida</taxon>
        <taxon>Lysianassidira</taxon>
        <taxon>Lysianassoidea</taxon>
        <taxon>Lysianassidae</taxon>
        <taxon>Hirondellea</taxon>
    </lineage>
</organism>
<dbReference type="PANTHER" id="PTHR13274:SF2">
    <property type="entry name" value="SMALL RIBOSOMAL SUBUNIT PROTEIN MS25"/>
    <property type="match status" value="1"/>
</dbReference>
<dbReference type="Gene3D" id="3.40.30.10">
    <property type="entry name" value="Glutaredoxin"/>
    <property type="match status" value="1"/>
</dbReference>
<reference evidence="9" key="1">
    <citation type="journal article" date="2018" name="Biosci. Biotechnol. Biochem.">
        <title>Polysaccharide hydrolase of the hadal zone amphipods Hirondellea gigas.</title>
        <authorList>
            <person name="Kobayashi H."/>
            <person name="Nagahama T."/>
            <person name="Arai W."/>
            <person name="Sasagawa Y."/>
            <person name="Umeda M."/>
            <person name="Hayashi T."/>
            <person name="Nikaido I."/>
            <person name="Watanabe H."/>
            <person name="Oguri K."/>
            <person name="Kitazato H."/>
            <person name="Fujioka K."/>
            <person name="Kido Y."/>
            <person name="Takami H."/>
        </authorList>
    </citation>
    <scope>NUCLEOTIDE SEQUENCE</scope>
    <source>
        <tissue evidence="9">Whole body</tissue>
    </source>
</reference>
<proteinExistence type="evidence at transcript level"/>
<dbReference type="InterPro" id="IPR036249">
    <property type="entry name" value="Thioredoxin-like_sf"/>
</dbReference>
<accession>A0A2P2I203</accession>
<dbReference type="InterPro" id="IPR007741">
    <property type="entry name" value="Ribosomal_mL43/mS25/NADH_DH"/>
</dbReference>
<dbReference type="Pfam" id="PF05047">
    <property type="entry name" value="L51_S25_CI-B8"/>
    <property type="match status" value="1"/>
</dbReference>
<evidence type="ECO:0000256" key="5">
    <source>
        <dbReference type="ARBA" id="ARBA00023274"/>
    </source>
</evidence>
<protein>
    <recommendedName>
        <fullName evidence="6">Small ribosomal subunit protein mS25</fullName>
    </recommendedName>
    <alternativeName>
        <fullName evidence="7">28S ribosomal protein S25, mitochondrial</fullName>
    </alternativeName>
</protein>
<keyword evidence="5" id="KW-0687">Ribonucleoprotein</keyword>
<dbReference type="PANTHER" id="PTHR13274">
    <property type="entry name" value="MITOCHONDRIAL RIBOSOMAL PROTEIN S25"/>
    <property type="match status" value="1"/>
</dbReference>
<evidence type="ECO:0000256" key="6">
    <source>
        <dbReference type="ARBA" id="ARBA00035139"/>
    </source>
</evidence>